<keyword evidence="5" id="KW-1185">Reference proteome</keyword>
<dbReference type="Proteomes" id="UP000594261">
    <property type="component" value="Chromosome 10"/>
</dbReference>
<dbReference type="InterPro" id="IPR032675">
    <property type="entry name" value="LRR_dom_sf"/>
</dbReference>
<dbReference type="Gramene" id="QL10p064499:mrna">
    <property type="protein sequence ID" value="QL10p064499:mrna"/>
    <property type="gene ID" value="QL10p064499"/>
</dbReference>
<evidence type="ECO:0000256" key="1">
    <source>
        <dbReference type="ARBA" id="ARBA00022614"/>
    </source>
</evidence>
<dbReference type="AlphaFoldDB" id="A0A7N2RCS9"/>
<evidence type="ECO:0000259" key="3">
    <source>
        <dbReference type="Pfam" id="PF25019"/>
    </source>
</evidence>
<keyword evidence="1" id="KW-0433">Leucine-rich repeat</keyword>
<accession>A0A7N2RCS9</accession>
<evidence type="ECO:0000313" key="4">
    <source>
        <dbReference type="EnsemblPlants" id="QL10p064499:mrna"/>
    </source>
</evidence>
<organism evidence="4 5">
    <name type="scientific">Quercus lobata</name>
    <name type="common">Valley oak</name>
    <dbReference type="NCBI Taxonomy" id="97700"/>
    <lineage>
        <taxon>Eukaryota</taxon>
        <taxon>Viridiplantae</taxon>
        <taxon>Streptophyta</taxon>
        <taxon>Embryophyta</taxon>
        <taxon>Tracheophyta</taxon>
        <taxon>Spermatophyta</taxon>
        <taxon>Magnoliopsida</taxon>
        <taxon>eudicotyledons</taxon>
        <taxon>Gunneridae</taxon>
        <taxon>Pentapetalae</taxon>
        <taxon>rosids</taxon>
        <taxon>fabids</taxon>
        <taxon>Fagales</taxon>
        <taxon>Fagaceae</taxon>
        <taxon>Quercus</taxon>
    </lineage>
</organism>
<dbReference type="PANTHER" id="PTHR36766">
    <property type="entry name" value="PLANT BROAD-SPECTRUM MILDEW RESISTANCE PROTEIN RPW8"/>
    <property type="match status" value="1"/>
</dbReference>
<dbReference type="Pfam" id="PF25019">
    <property type="entry name" value="LRR_R13L1-DRL21"/>
    <property type="match status" value="1"/>
</dbReference>
<dbReference type="EnsemblPlants" id="QL10p064499:mrna">
    <property type="protein sequence ID" value="QL10p064499:mrna"/>
    <property type="gene ID" value="QL10p064499"/>
</dbReference>
<reference evidence="4 5" key="1">
    <citation type="journal article" date="2016" name="G3 (Bethesda)">
        <title>First Draft Assembly and Annotation of the Genome of a California Endemic Oak Quercus lobata Nee (Fagaceae).</title>
        <authorList>
            <person name="Sork V.L."/>
            <person name="Fitz-Gibbon S.T."/>
            <person name="Puiu D."/>
            <person name="Crepeau M."/>
            <person name="Gugger P.F."/>
            <person name="Sherman R."/>
            <person name="Stevens K."/>
            <person name="Langley C.H."/>
            <person name="Pellegrini M."/>
            <person name="Salzberg S.L."/>
        </authorList>
    </citation>
    <scope>NUCLEOTIDE SEQUENCE [LARGE SCALE GENOMIC DNA]</scope>
    <source>
        <strain evidence="4 5">cv. SW786</strain>
    </source>
</reference>
<evidence type="ECO:0000313" key="5">
    <source>
        <dbReference type="Proteomes" id="UP000594261"/>
    </source>
</evidence>
<dbReference type="InterPro" id="IPR056789">
    <property type="entry name" value="LRR_R13L1-DRL21"/>
</dbReference>
<dbReference type="InParanoid" id="A0A7N2RCS9"/>
<reference evidence="4" key="2">
    <citation type="submission" date="2021-01" db="UniProtKB">
        <authorList>
            <consortium name="EnsemblPlants"/>
        </authorList>
    </citation>
    <scope>IDENTIFICATION</scope>
</reference>
<dbReference type="GO" id="GO:0006952">
    <property type="term" value="P:defense response"/>
    <property type="evidence" value="ECO:0007669"/>
    <property type="project" value="UniProtKB-KW"/>
</dbReference>
<keyword evidence="2" id="KW-0611">Plant defense</keyword>
<feature type="domain" description="R13L1/DRL21-like LRR repeat region" evidence="3">
    <location>
        <begin position="105"/>
        <end position="177"/>
    </location>
</feature>
<dbReference type="OMA" id="HESHLDQ"/>
<dbReference type="PANTHER" id="PTHR36766:SF70">
    <property type="entry name" value="DISEASE RESISTANCE PROTEIN RGA4"/>
    <property type="match status" value="1"/>
</dbReference>
<dbReference type="SUPFAM" id="SSF52058">
    <property type="entry name" value="L domain-like"/>
    <property type="match status" value="1"/>
</dbReference>
<evidence type="ECO:0000256" key="2">
    <source>
        <dbReference type="ARBA" id="ARBA00022821"/>
    </source>
</evidence>
<protein>
    <recommendedName>
        <fullName evidence="3">R13L1/DRL21-like LRR repeat region domain-containing protein</fullName>
    </recommendedName>
</protein>
<sequence>MDSLEEWKDAKELTTADEVLFVFPCLEELTLYRCGKLRDLPESLHTCVSLQKLVVYNCYELRSLLGVRSIIKCGIEDPPSGLQYLENGDCRPSTSSIHPSLQKLKLHESHLDQIQYFIALKILWIQSFHGIKSLPEGLGNLSSLQQLYIMNCRNLVHLPTEEAMRRLTQLKKLIIFNCPEFEDNERIKISHVPWVKINDQYPDCKDFED</sequence>
<dbReference type="Gene3D" id="3.80.10.10">
    <property type="entry name" value="Ribonuclease Inhibitor"/>
    <property type="match status" value="2"/>
</dbReference>
<name>A0A7N2RCS9_QUELO</name>
<proteinExistence type="predicted"/>
<dbReference type="EMBL" id="LRBV02000010">
    <property type="status" value="NOT_ANNOTATED_CDS"/>
    <property type="molecule type" value="Genomic_DNA"/>
</dbReference>